<protein>
    <submittedName>
        <fullName evidence="2">AAA family ATPase</fullName>
    </submittedName>
</protein>
<dbReference type="SUPFAM" id="SSF52374">
    <property type="entry name" value="Nucleotidylyl transferase"/>
    <property type="match status" value="1"/>
</dbReference>
<dbReference type="SUPFAM" id="SSF52540">
    <property type="entry name" value="P-loop containing nucleoside triphosphate hydrolases"/>
    <property type="match status" value="1"/>
</dbReference>
<dbReference type="Proteomes" id="UP000320791">
    <property type="component" value="Unassembled WGS sequence"/>
</dbReference>
<dbReference type="PANTHER" id="PTHR37512:SF1">
    <property type="entry name" value="NADR_TTD14 AAA DOMAIN-CONTAINING PROTEIN"/>
    <property type="match status" value="1"/>
</dbReference>
<organism evidence="2 3">
    <name type="scientific">Corynebacterium canis</name>
    <dbReference type="NCBI Taxonomy" id="679663"/>
    <lineage>
        <taxon>Bacteria</taxon>
        <taxon>Bacillati</taxon>
        <taxon>Actinomycetota</taxon>
        <taxon>Actinomycetes</taxon>
        <taxon>Mycobacteriales</taxon>
        <taxon>Corynebacteriaceae</taxon>
        <taxon>Corynebacterium</taxon>
    </lineage>
</organism>
<dbReference type="Pfam" id="PF13521">
    <property type="entry name" value="AAA_28"/>
    <property type="match status" value="1"/>
</dbReference>
<dbReference type="AlphaFoldDB" id="A0A5C5TWG7"/>
<name>A0A5C5TWG7_9CORY</name>
<dbReference type="InterPro" id="IPR052735">
    <property type="entry name" value="NAD_biosynth-regulator"/>
</dbReference>
<gene>
    <name evidence="2" type="ORF">FRX94_12045</name>
</gene>
<dbReference type="OrthoDB" id="3249147at2"/>
<dbReference type="RefSeq" id="WP_146325593.1">
    <property type="nucleotide sequence ID" value="NZ_BAABLR010000060.1"/>
</dbReference>
<comment type="caution">
    <text evidence="2">The sequence shown here is derived from an EMBL/GenBank/DDBJ whole genome shotgun (WGS) entry which is preliminary data.</text>
</comment>
<evidence type="ECO:0000259" key="1">
    <source>
        <dbReference type="Pfam" id="PF13521"/>
    </source>
</evidence>
<dbReference type="InterPro" id="IPR038727">
    <property type="entry name" value="NadR/Ttd14_AAA_dom"/>
</dbReference>
<keyword evidence="3" id="KW-1185">Reference proteome</keyword>
<feature type="domain" description="NadR/Ttd14 AAA" evidence="1">
    <location>
        <begin position="147"/>
        <end position="304"/>
    </location>
</feature>
<dbReference type="Gene3D" id="3.40.50.620">
    <property type="entry name" value="HUPs"/>
    <property type="match status" value="1"/>
</dbReference>
<proteinExistence type="predicted"/>
<sequence length="326" mass="36681">MHGVIAGKFYPPHKGHDHLIRAALQQCAEVDVLVVDNPDYRIPAVQRQHWLQAAHPAARVRIIPDIGKDDDSLAWAAHTMRFLGRKPDVVFSSETYGPHWAEYMGAAHVMVDFERASVPISGTDIRSDLYKHWDWLNEHVRAGLAVRIVIVGAESTGTTTLARALACALHTPWVPEIGRSYTQSILTDGAEWCDDDFYRIGELQQSYENALAARSRGVIVCDTNAVATQLWQRRYRGETTSRMRSIAARDKADLYIITGDEIPFEQDGIRDGEHIRHDMHRWFVEYLSASGVPHVVVRGSVAERLAVAEQWAAKTIARCRTLKNPT</sequence>
<evidence type="ECO:0000313" key="3">
    <source>
        <dbReference type="Proteomes" id="UP000320791"/>
    </source>
</evidence>
<reference evidence="2 3" key="1">
    <citation type="submission" date="2019-08" db="EMBL/GenBank/DDBJ databases">
        <authorList>
            <person name="Lei W."/>
        </authorList>
    </citation>
    <scope>NUCLEOTIDE SEQUENCE [LARGE SCALE GENOMIC DNA]</scope>
    <source>
        <strain evidence="2 3">CCUG 58627</strain>
    </source>
</reference>
<dbReference type="InterPro" id="IPR027417">
    <property type="entry name" value="P-loop_NTPase"/>
</dbReference>
<dbReference type="InterPro" id="IPR014729">
    <property type="entry name" value="Rossmann-like_a/b/a_fold"/>
</dbReference>
<evidence type="ECO:0000313" key="2">
    <source>
        <dbReference type="EMBL" id="TWT18076.1"/>
    </source>
</evidence>
<dbReference type="EMBL" id="VOHM01000037">
    <property type="protein sequence ID" value="TWT18076.1"/>
    <property type="molecule type" value="Genomic_DNA"/>
</dbReference>
<accession>A0A5C5TWG7</accession>
<dbReference type="Gene3D" id="3.40.50.300">
    <property type="entry name" value="P-loop containing nucleotide triphosphate hydrolases"/>
    <property type="match status" value="1"/>
</dbReference>
<dbReference type="PANTHER" id="PTHR37512">
    <property type="entry name" value="TRIFUNCTIONAL NAD BIOSYNTHESIS/REGULATOR PROTEIN NADR"/>
    <property type="match status" value="1"/>
</dbReference>